<sequence length="382" mass="42991">MKLSLCKLNEMVSDNISDILKYFEIDEKTGFLLPNPLTKLPEEFEPWHQIADEIQELIEKNLLEDRLQQLPLITTAMLNTNNELRLAHLLLVTLAAGYVWQDGPDKVARLSIPANISLPLFDVCNRLGLKPIVCHASVCLANWKPIQKMAIFNAAMVDIITFRFVQHPGNRWFFTLTAQIETELAEAIYAIASACLHGKVEESTMQHIYNAVTKATSTIQRMEEHVPPDVFYNGFRHFLSGYTQNALAEQGGIVFEGKENLGPQPLSGGSAAQSSTFHVIDEFLGIKHAPDIEAFLSHQREYMPPKHRDFIFWVRENVAKIPNPRNVAGYREALLAVKKFREIHISVVTKFIVLPSKGNSKMGTGGSSFMHLLINIANDCIL</sequence>
<dbReference type="SUPFAM" id="SSF140959">
    <property type="entry name" value="Indolic compounds 2,3-dioxygenase-like"/>
    <property type="match status" value="1"/>
</dbReference>
<dbReference type="OMA" id="SNKIMEP"/>
<dbReference type="EMBL" id="CMVM020000161">
    <property type="status" value="NOT_ANNOTATED_CDS"/>
    <property type="molecule type" value="Genomic_DNA"/>
</dbReference>
<dbReference type="PANTHER" id="PTHR28657:SF5">
    <property type="entry name" value="INDOLEAMINE 2,3-DIOXYGENASE"/>
    <property type="match status" value="1"/>
</dbReference>
<protein>
    <recommendedName>
        <fullName evidence="7">Indoleamine 2,3-dioxygenase</fullName>
    </recommendedName>
</protein>
<accession>A0A8R1XZA7</accession>
<dbReference type="Proteomes" id="UP000024404">
    <property type="component" value="Unassembled WGS sequence"/>
</dbReference>
<evidence type="ECO:0000256" key="4">
    <source>
        <dbReference type="PIRSR" id="PIRSR600898-1"/>
    </source>
</evidence>
<dbReference type="GO" id="GO:0020037">
    <property type="term" value="F:heme binding"/>
    <property type="evidence" value="ECO:0007669"/>
    <property type="project" value="InterPro"/>
</dbReference>
<dbReference type="Pfam" id="PF01231">
    <property type="entry name" value="IDO"/>
    <property type="match status" value="1"/>
</dbReference>
<evidence type="ECO:0008006" key="7">
    <source>
        <dbReference type="Google" id="ProtNLM"/>
    </source>
</evidence>
<dbReference type="GO" id="GO:0005737">
    <property type="term" value="C:cytoplasm"/>
    <property type="evidence" value="ECO:0007669"/>
    <property type="project" value="TreeGrafter"/>
</dbReference>
<evidence type="ECO:0000313" key="5">
    <source>
        <dbReference type="EnsemblMetazoa" id="OVOC5849.1"/>
    </source>
</evidence>
<feature type="binding site" description="proximal binding residue" evidence="4">
    <location>
        <position position="344"/>
    </location>
    <ligand>
        <name>heme b</name>
        <dbReference type="ChEBI" id="CHEBI:60344"/>
    </ligand>
    <ligandPart>
        <name>Fe</name>
        <dbReference type="ChEBI" id="CHEBI:18248"/>
    </ligandPart>
</feature>
<keyword evidence="3 4" id="KW-0408">Iron</keyword>
<dbReference type="PANTHER" id="PTHR28657">
    <property type="entry name" value="INDOLEAMINE 2,3-DIOXYGENASE"/>
    <property type="match status" value="1"/>
</dbReference>
<keyword evidence="2 4" id="KW-0479">Metal-binding</keyword>
<dbReference type="InterPro" id="IPR037217">
    <property type="entry name" value="Trp/Indoleamine_2_3_dOase-like"/>
</dbReference>
<dbReference type="GO" id="GO:0004833">
    <property type="term" value="F:L-tryptophan 2,3-dioxygenase activity"/>
    <property type="evidence" value="ECO:0007669"/>
    <property type="project" value="TreeGrafter"/>
</dbReference>
<dbReference type="InterPro" id="IPR000898">
    <property type="entry name" value="Indolamine_dOase"/>
</dbReference>
<proteinExistence type="inferred from homology"/>
<dbReference type="Gene3D" id="1.20.58.480">
    <property type="match status" value="1"/>
</dbReference>
<evidence type="ECO:0000313" key="6">
    <source>
        <dbReference type="Proteomes" id="UP000024404"/>
    </source>
</evidence>
<dbReference type="GO" id="GO:0019441">
    <property type="term" value="P:L-tryptophan catabolic process to kynurenine"/>
    <property type="evidence" value="ECO:0007669"/>
    <property type="project" value="InterPro"/>
</dbReference>
<reference evidence="5" key="2">
    <citation type="submission" date="2022-06" db="UniProtKB">
        <authorList>
            <consortium name="EnsemblMetazoa"/>
        </authorList>
    </citation>
    <scope>IDENTIFICATION</scope>
</reference>
<dbReference type="EnsemblMetazoa" id="OVOC5849.1">
    <property type="protein sequence ID" value="OVOC5849.1"/>
    <property type="gene ID" value="WBGene00242658"/>
</dbReference>
<dbReference type="GO" id="GO:0046872">
    <property type="term" value="F:metal ion binding"/>
    <property type="evidence" value="ECO:0007669"/>
    <property type="project" value="UniProtKB-KW"/>
</dbReference>
<reference evidence="6" key="1">
    <citation type="submission" date="2013-10" db="EMBL/GenBank/DDBJ databases">
        <title>Genome sequencing of Onchocerca volvulus.</title>
        <authorList>
            <person name="Cotton J."/>
            <person name="Tsai J."/>
            <person name="Stanley E."/>
            <person name="Tracey A."/>
            <person name="Holroyd N."/>
            <person name="Lustigman S."/>
            <person name="Berriman M."/>
        </authorList>
    </citation>
    <scope>NUCLEOTIDE SEQUENCE</scope>
</reference>
<comment type="similarity">
    <text evidence="1">Belongs to the indoleamine 2,3-dioxygenase family.</text>
</comment>
<dbReference type="GO" id="GO:0034354">
    <property type="term" value="P:'de novo' NAD+ biosynthetic process from L-tryptophan"/>
    <property type="evidence" value="ECO:0007669"/>
    <property type="project" value="TreeGrafter"/>
</dbReference>
<keyword evidence="6" id="KW-1185">Reference proteome</keyword>
<organism evidence="5 6">
    <name type="scientific">Onchocerca volvulus</name>
    <dbReference type="NCBI Taxonomy" id="6282"/>
    <lineage>
        <taxon>Eukaryota</taxon>
        <taxon>Metazoa</taxon>
        <taxon>Ecdysozoa</taxon>
        <taxon>Nematoda</taxon>
        <taxon>Chromadorea</taxon>
        <taxon>Rhabditida</taxon>
        <taxon>Spirurina</taxon>
        <taxon>Spiruromorpha</taxon>
        <taxon>Filarioidea</taxon>
        <taxon>Onchocercidae</taxon>
        <taxon>Onchocerca</taxon>
    </lineage>
</organism>
<dbReference type="AlphaFoldDB" id="A0A8R1XZA7"/>
<evidence type="ECO:0000256" key="3">
    <source>
        <dbReference type="ARBA" id="ARBA00023004"/>
    </source>
</evidence>
<name>A0A8R1XZA7_ONCVO</name>
<keyword evidence="4" id="KW-0349">Heme</keyword>
<dbReference type="GO" id="GO:0033754">
    <property type="term" value="F:indoleamine 2,3-dioxygenase activity"/>
    <property type="evidence" value="ECO:0007669"/>
    <property type="project" value="TreeGrafter"/>
</dbReference>
<evidence type="ECO:0000256" key="1">
    <source>
        <dbReference type="ARBA" id="ARBA00007119"/>
    </source>
</evidence>
<evidence type="ECO:0000256" key="2">
    <source>
        <dbReference type="ARBA" id="ARBA00022723"/>
    </source>
</evidence>